<feature type="transmembrane region" description="Helical" evidence="1">
    <location>
        <begin position="77"/>
        <end position="97"/>
    </location>
</feature>
<keyword evidence="1" id="KW-0472">Membrane</keyword>
<sequence>MLVHASMIGYHFLILTCHSPVSTFITAYSKPLLSHTVGIESIADSSLSVTTSRTSPLLIALKALTASNDGYGHDMPLVSILFAILASIRDLPSLVLLKSTCMVKPHLG</sequence>
<keyword evidence="1" id="KW-0812">Transmembrane</keyword>
<organism evidence="2">
    <name type="scientific">uncultured Candidatus Nitrosocaldus sp</name>
    <dbReference type="NCBI Taxonomy" id="766501"/>
    <lineage>
        <taxon>Archaea</taxon>
        <taxon>Nitrososphaerota</taxon>
        <taxon>Nitrososphaeria</taxon>
        <taxon>Candidatus Nitrosocaldales</taxon>
        <taxon>Candidatus Nitrosocaldaceae</taxon>
        <taxon>Candidatus Nitrosocaldus</taxon>
        <taxon>environmental samples</taxon>
    </lineage>
</organism>
<reference evidence="2" key="1">
    <citation type="submission" date="2006-01" db="EMBL/GenBank/DDBJ databases">
        <title>uncultured crenarchaeote 31-F-01.</title>
        <authorList>
            <person name="Nunoura T."/>
            <person name="Takami H."/>
            <person name="Oida H."/>
            <person name="Nishi S."/>
            <person name="Shimamura S."/>
            <person name="Takai K."/>
            <person name="Ishino Y."/>
            <person name="Horikoshi K."/>
        </authorList>
    </citation>
    <scope>NUCLEOTIDE SEQUENCE</scope>
</reference>
<name>Q1ERC4_9ARCH</name>
<protein>
    <submittedName>
        <fullName evidence="2">Uncharacterized protein HGP-02</fullName>
    </submittedName>
</protein>
<dbReference type="EMBL" id="AB246700">
    <property type="protein sequence ID" value="BAE95202.1"/>
    <property type="molecule type" value="Genomic_DNA"/>
</dbReference>
<dbReference type="AlphaFoldDB" id="Q1ERC4"/>
<gene>
    <name evidence="2" type="primary">HGP-02</name>
</gene>
<evidence type="ECO:0000313" key="2">
    <source>
        <dbReference type="EMBL" id="BAE95202.1"/>
    </source>
</evidence>
<proteinExistence type="predicted"/>
<accession>Q1ERC4</accession>
<evidence type="ECO:0000256" key="1">
    <source>
        <dbReference type="SAM" id="Phobius"/>
    </source>
</evidence>
<keyword evidence="1" id="KW-1133">Transmembrane helix</keyword>